<accession>A0ACB8XRY1</accession>
<proteinExistence type="predicted"/>
<name>A0ACB8XRY1_ARCLA</name>
<keyword evidence="2" id="KW-1185">Reference proteome</keyword>
<gene>
    <name evidence="1" type="ORF">L6452_39536</name>
</gene>
<protein>
    <submittedName>
        <fullName evidence="1">Uncharacterized protein</fullName>
    </submittedName>
</protein>
<dbReference type="Proteomes" id="UP001055879">
    <property type="component" value="Linkage Group LG15"/>
</dbReference>
<evidence type="ECO:0000313" key="1">
    <source>
        <dbReference type="EMBL" id="KAI3673417.1"/>
    </source>
</evidence>
<reference evidence="2" key="1">
    <citation type="journal article" date="2022" name="Mol. Ecol. Resour.">
        <title>The genomes of chicory, endive, great burdock and yacon provide insights into Asteraceae palaeo-polyploidization history and plant inulin production.</title>
        <authorList>
            <person name="Fan W."/>
            <person name="Wang S."/>
            <person name="Wang H."/>
            <person name="Wang A."/>
            <person name="Jiang F."/>
            <person name="Liu H."/>
            <person name="Zhao H."/>
            <person name="Xu D."/>
            <person name="Zhang Y."/>
        </authorList>
    </citation>
    <scope>NUCLEOTIDE SEQUENCE [LARGE SCALE GENOMIC DNA]</scope>
    <source>
        <strain evidence="2">cv. Niubang</strain>
    </source>
</reference>
<dbReference type="EMBL" id="CM042061">
    <property type="protein sequence ID" value="KAI3673417.1"/>
    <property type="molecule type" value="Genomic_DNA"/>
</dbReference>
<evidence type="ECO:0000313" key="2">
    <source>
        <dbReference type="Proteomes" id="UP001055879"/>
    </source>
</evidence>
<sequence length="74" mass="8429">MMGSHLRARIRGEAIEESFASKYCYRNRGASEPCRNCMYCVHIACCIDSYVSSKILIFMAMKESIQDTTRGSFC</sequence>
<organism evidence="1 2">
    <name type="scientific">Arctium lappa</name>
    <name type="common">Greater burdock</name>
    <name type="synonym">Lappa major</name>
    <dbReference type="NCBI Taxonomy" id="4217"/>
    <lineage>
        <taxon>Eukaryota</taxon>
        <taxon>Viridiplantae</taxon>
        <taxon>Streptophyta</taxon>
        <taxon>Embryophyta</taxon>
        <taxon>Tracheophyta</taxon>
        <taxon>Spermatophyta</taxon>
        <taxon>Magnoliopsida</taxon>
        <taxon>eudicotyledons</taxon>
        <taxon>Gunneridae</taxon>
        <taxon>Pentapetalae</taxon>
        <taxon>asterids</taxon>
        <taxon>campanulids</taxon>
        <taxon>Asterales</taxon>
        <taxon>Asteraceae</taxon>
        <taxon>Carduoideae</taxon>
        <taxon>Cardueae</taxon>
        <taxon>Arctiinae</taxon>
        <taxon>Arctium</taxon>
    </lineage>
</organism>
<reference evidence="1 2" key="2">
    <citation type="journal article" date="2022" name="Mol. Ecol. Resour.">
        <title>The genomes of chicory, endive, great burdock and yacon provide insights into Asteraceae paleo-polyploidization history and plant inulin production.</title>
        <authorList>
            <person name="Fan W."/>
            <person name="Wang S."/>
            <person name="Wang H."/>
            <person name="Wang A."/>
            <person name="Jiang F."/>
            <person name="Liu H."/>
            <person name="Zhao H."/>
            <person name="Xu D."/>
            <person name="Zhang Y."/>
        </authorList>
    </citation>
    <scope>NUCLEOTIDE SEQUENCE [LARGE SCALE GENOMIC DNA]</scope>
    <source>
        <strain evidence="2">cv. Niubang</strain>
    </source>
</reference>
<comment type="caution">
    <text evidence="1">The sequence shown here is derived from an EMBL/GenBank/DDBJ whole genome shotgun (WGS) entry which is preliminary data.</text>
</comment>